<dbReference type="WBParaSite" id="PSAMB.scaffold352size55051.g5144.t1">
    <property type="protein sequence ID" value="PSAMB.scaffold352size55051.g5144.t1"/>
    <property type="gene ID" value="PSAMB.scaffold352size55051.g5144"/>
</dbReference>
<name>A0A914WA55_9BILA</name>
<sequence length="120" mass="13404">MTEVNVEQPPPYSVAVNCLTHYPPPPSVVPPASATPTVHPKPQARQYLPRSRFGPLICPECQASNWKQTHDCCTIVIVLIGVLIFFPFGILYLFMLGSLSARLICRNCKYRCFGQLELSI</sequence>
<organism evidence="2 3">
    <name type="scientific">Plectus sambesii</name>
    <dbReference type="NCBI Taxonomy" id="2011161"/>
    <lineage>
        <taxon>Eukaryota</taxon>
        <taxon>Metazoa</taxon>
        <taxon>Ecdysozoa</taxon>
        <taxon>Nematoda</taxon>
        <taxon>Chromadorea</taxon>
        <taxon>Plectida</taxon>
        <taxon>Plectina</taxon>
        <taxon>Plectoidea</taxon>
        <taxon>Plectidae</taxon>
        <taxon>Plectus</taxon>
    </lineage>
</organism>
<dbReference type="Proteomes" id="UP000887566">
    <property type="component" value="Unplaced"/>
</dbReference>
<dbReference type="AlphaFoldDB" id="A0A914WA55"/>
<evidence type="ECO:0000313" key="3">
    <source>
        <dbReference type="WBParaSite" id="PSAMB.scaffold352size55051.g5144.t1"/>
    </source>
</evidence>
<evidence type="ECO:0000313" key="2">
    <source>
        <dbReference type="Proteomes" id="UP000887566"/>
    </source>
</evidence>
<keyword evidence="1" id="KW-1133">Transmembrane helix</keyword>
<keyword evidence="1" id="KW-0812">Transmembrane</keyword>
<feature type="transmembrane region" description="Helical" evidence="1">
    <location>
        <begin position="75"/>
        <end position="96"/>
    </location>
</feature>
<accession>A0A914WA55</accession>
<protein>
    <submittedName>
        <fullName evidence="3">Brain protein I3</fullName>
    </submittedName>
</protein>
<reference evidence="3" key="1">
    <citation type="submission" date="2022-11" db="UniProtKB">
        <authorList>
            <consortium name="WormBaseParasite"/>
        </authorList>
    </citation>
    <scope>IDENTIFICATION</scope>
</reference>
<proteinExistence type="predicted"/>
<keyword evidence="1" id="KW-0472">Membrane</keyword>
<evidence type="ECO:0000256" key="1">
    <source>
        <dbReference type="SAM" id="Phobius"/>
    </source>
</evidence>
<keyword evidence="2" id="KW-1185">Reference proteome</keyword>